<keyword evidence="2" id="KW-1185">Reference proteome</keyword>
<evidence type="ECO:0000313" key="1">
    <source>
        <dbReference type="EMBL" id="SHH78314.1"/>
    </source>
</evidence>
<name>A0A1M5VTI5_9BACT</name>
<organism evidence="1 2">
    <name type="scientific">Desulfofustis glycolicus DSM 9705</name>
    <dbReference type="NCBI Taxonomy" id="1121409"/>
    <lineage>
        <taxon>Bacteria</taxon>
        <taxon>Pseudomonadati</taxon>
        <taxon>Thermodesulfobacteriota</taxon>
        <taxon>Desulfobulbia</taxon>
        <taxon>Desulfobulbales</taxon>
        <taxon>Desulfocapsaceae</taxon>
        <taxon>Desulfofustis</taxon>
    </lineage>
</organism>
<dbReference type="STRING" id="1121409.SAMN02745124_01883"/>
<accession>A0A1M5VTI5</accession>
<gene>
    <name evidence="1" type="ORF">SAMN02745124_01883</name>
</gene>
<dbReference type="AlphaFoldDB" id="A0A1M5VTI5"/>
<dbReference type="Pfam" id="PF20657">
    <property type="entry name" value="DUF6811"/>
    <property type="match status" value="1"/>
</dbReference>
<dbReference type="Proteomes" id="UP000184139">
    <property type="component" value="Unassembled WGS sequence"/>
</dbReference>
<evidence type="ECO:0000313" key="2">
    <source>
        <dbReference type="Proteomes" id="UP000184139"/>
    </source>
</evidence>
<dbReference type="RefSeq" id="WP_073375476.1">
    <property type="nucleotide sequence ID" value="NZ_FQXS01000009.1"/>
</dbReference>
<dbReference type="OrthoDB" id="5387471at2"/>
<dbReference type="InterPro" id="IPR047766">
    <property type="entry name" value="PxxKW_fam"/>
</dbReference>
<dbReference type="NCBIfam" id="NF038144">
    <property type="entry name" value="PxxKW"/>
    <property type="match status" value="1"/>
</dbReference>
<reference evidence="1 2" key="1">
    <citation type="submission" date="2016-11" db="EMBL/GenBank/DDBJ databases">
        <authorList>
            <person name="Jaros S."/>
            <person name="Januszkiewicz K."/>
            <person name="Wedrychowicz H."/>
        </authorList>
    </citation>
    <scope>NUCLEOTIDE SEQUENCE [LARGE SCALE GENOMIC DNA]</scope>
    <source>
        <strain evidence="1 2">DSM 9705</strain>
    </source>
</reference>
<protein>
    <submittedName>
        <fullName evidence="1">Uncharacterized protein</fullName>
    </submittedName>
</protein>
<proteinExistence type="predicted"/>
<sequence>MSDAALKMAVPFKPIVDQCEGCDRIVETDGVRHCRTYVNPEAKWKNGICNFATHKKPEINIAKVRINPLKASKRASKRKR</sequence>
<dbReference type="EMBL" id="FQXS01000009">
    <property type="protein sequence ID" value="SHH78314.1"/>
    <property type="molecule type" value="Genomic_DNA"/>
</dbReference>